<dbReference type="InterPro" id="IPR013087">
    <property type="entry name" value="Znf_C2H2_type"/>
</dbReference>
<evidence type="ECO:0000256" key="5">
    <source>
        <dbReference type="ARBA" id="ARBA00023015"/>
    </source>
</evidence>
<feature type="compositionally biased region" description="Basic and acidic residues" evidence="9">
    <location>
        <begin position="275"/>
        <end position="293"/>
    </location>
</feature>
<evidence type="ECO:0000256" key="4">
    <source>
        <dbReference type="ARBA" id="ARBA00022902"/>
    </source>
</evidence>
<dbReference type="EMBL" id="OU963862">
    <property type="protein sequence ID" value="CAH0381250.1"/>
    <property type="molecule type" value="Genomic_DNA"/>
</dbReference>
<dbReference type="PROSITE" id="PS00028">
    <property type="entry name" value="ZINC_FINGER_C2H2_1"/>
    <property type="match status" value="1"/>
</dbReference>
<dbReference type="Gene3D" id="3.30.710.10">
    <property type="entry name" value="Potassium Channel Kv1.1, Chain A"/>
    <property type="match status" value="1"/>
</dbReference>
<comment type="function">
    <text evidence="8">Putative transcription factor required for axon growth and guidance in the central and peripheral nervous systems. Repels CNS axons away from the midline by promoting the expression of the midline repellent sli and its receptor robo.</text>
</comment>
<dbReference type="GO" id="GO:0045467">
    <property type="term" value="P:R7 cell development"/>
    <property type="evidence" value="ECO:0007669"/>
    <property type="project" value="UniProtKB-ARBA"/>
</dbReference>
<keyword evidence="5" id="KW-0805">Transcription regulation</keyword>
<keyword evidence="6" id="KW-0804">Transcription</keyword>
<keyword evidence="3" id="KW-0221">Differentiation</keyword>
<dbReference type="Pfam" id="PF00651">
    <property type="entry name" value="BTB"/>
    <property type="match status" value="1"/>
</dbReference>
<dbReference type="GO" id="GO:0016199">
    <property type="term" value="P:axon midline choice point recognition"/>
    <property type="evidence" value="ECO:0007669"/>
    <property type="project" value="UniProtKB-ARBA"/>
</dbReference>
<dbReference type="GO" id="GO:0007526">
    <property type="term" value="P:larval somatic muscle development"/>
    <property type="evidence" value="ECO:0007669"/>
    <property type="project" value="UniProtKB-ARBA"/>
</dbReference>
<sequence>MAGDNQQFCLRWNNHQSTLISVFDSLLESGTLVDCTLAAEGQYLKAHKVVLSACSPYLELLLSQHYEKHPIVILKDVKFQELKSMMDYMYRGEVNITQDQLATFLKAAESLQIKGLSESSGSTDDARDVGSTAKRPREEPPPRRPVPPHPQARLPHSSGLTIEPRRSIPHSSEMAPASPMKSREGSTSPVARKRRRRRPSGGDDASNAALSDSQLDTSNSCDLPPVSNQAQSTPISVPSILATPSASNNQSESDQPLETEALSRFPNTTGSELMVKTKMEPNTDQLIEPKTEYLEDINNEDSVEDLTLDDDDEMPGPSHADGSNQNFSQWQMAGDRSTDEVFMAAQEAVGAHRDSQGGGLGLFRRPATRFIVKREESVFADLPGATVKLEQENEGSPKDDVRQFYSTTRRIKKERKRPENIKEELPTEEDEDWDARSWASWRPGSVKSEQETIKEEIKEEFQSDVSVTSLVVKEEKSDVSSDDSSSKSATALFCKGKALPGVVEGETSLVVRCKICRKKFKSVSNCNTHVVVIHKVKSGKLLKRCVEICRVLNSNSFM</sequence>
<evidence type="ECO:0000256" key="8">
    <source>
        <dbReference type="ARBA" id="ARBA00037382"/>
    </source>
</evidence>
<proteinExistence type="predicted"/>
<dbReference type="GO" id="GO:0035167">
    <property type="term" value="P:larval lymph gland hemopoiesis"/>
    <property type="evidence" value="ECO:0007669"/>
    <property type="project" value="UniProtKB-ARBA"/>
</dbReference>
<keyword evidence="7" id="KW-0539">Nucleus</keyword>
<accession>A0A9P0EW45</accession>
<evidence type="ECO:0000313" key="11">
    <source>
        <dbReference type="EMBL" id="CAH0381250.1"/>
    </source>
</evidence>
<dbReference type="PANTHER" id="PTHR23110">
    <property type="entry name" value="BTB DOMAIN TRANSCRIPTION FACTOR"/>
    <property type="match status" value="1"/>
</dbReference>
<dbReference type="SUPFAM" id="SSF54695">
    <property type="entry name" value="POZ domain"/>
    <property type="match status" value="1"/>
</dbReference>
<dbReference type="InterPro" id="IPR051095">
    <property type="entry name" value="Dros_DevTransReg"/>
</dbReference>
<dbReference type="AlphaFoldDB" id="A0A9P0EW45"/>
<keyword evidence="4" id="KW-0524">Neurogenesis</keyword>
<evidence type="ECO:0000256" key="7">
    <source>
        <dbReference type="ARBA" id="ARBA00023242"/>
    </source>
</evidence>
<name>A0A9P0EW45_BEMTA</name>
<keyword evidence="2" id="KW-0217">Developmental protein</keyword>
<evidence type="ECO:0000256" key="6">
    <source>
        <dbReference type="ARBA" id="ARBA00023163"/>
    </source>
</evidence>
<evidence type="ECO:0000256" key="9">
    <source>
        <dbReference type="SAM" id="MobiDB-lite"/>
    </source>
</evidence>
<dbReference type="GO" id="GO:0005634">
    <property type="term" value="C:nucleus"/>
    <property type="evidence" value="ECO:0007669"/>
    <property type="project" value="UniProtKB-SubCell"/>
</dbReference>
<dbReference type="InterPro" id="IPR000210">
    <property type="entry name" value="BTB/POZ_dom"/>
</dbReference>
<dbReference type="GO" id="GO:0006357">
    <property type="term" value="P:regulation of transcription by RNA polymerase II"/>
    <property type="evidence" value="ECO:0007669"/>
    <property type="project" value="TreeGrafter"/>
</dbReference>
<gene>
    <name evidence="11" type="ORF">BEMITA_LOCUS919</name>
</gene>
<dbReference type="InterPro" id="IPR011333">
    <property type="entry name" value="SKP1/BTB/POZ_sf"/>
</dbReference>
<dbReference type="FunFam" id="3.30.710.10:FF:000091">
    <property type="entry name" value="Lola, isoform F"/>
    <property type="match status" value="1"/>
</dbReference>
<dbReference type="PROSITE" id="PS50097">
    <property type="entry name" value="BTB"/>
    <property type="match status" value="1"/>
</dbReference>
<dbReference type="PANTHER" id="PTHR23110:SF111">
    <property type="entry name" value="LONGITUDINALS LACKING PROTEIN, ISOFORMS F_I_K_T"/>
    <property type="match status" value="1"/>
</dbReference>
<organism evidence="11 12">
    <name type="scientific">Bemisia tabaci</name>
    <name type="common">Sweetpotato whitefly</name>
    <name type="synonym">Aleurodes tabaci</name>
    <dbReference type="NCBI Taxonomy" id="7038"/>
    <lineage>
        <taxon>Eukaryota</taxon>
        <taxon>Metazoa</taxon>
        <taxon>Ecdysozoa</taxon>
        <taxon>Arthropoda</taxon>
        <taxon>Hexapoda</taxon>
        <taxon>Insecta</taxon>
        <taxon>Pterygota</taxon>
        <taxon>Neoptera</taxon>
        <taxon>Paraneoptera</taxon>
        <taxon>Hemiptera</taxon>
        <taxon>Sternorrhyncha</taxon>
        <taxon>Aleyrodoidea</taxon>
        <taxon>Aleyrodidae</taxon>
        <taxon>Aleyrodinae</taxon>
        <taxon>Bemisia</taxon>
    </lineage>
</organism>
<dbReference type="CDD" id="cd18315">
    <property type="entry name" value="BTB_POZ_BAB-like"/>
    <property type="match status" value="1"/>
</dbReference>
<dbReference type="GO" id="GO:0048813">
    <property type="term" value="P:dendrite morphogenesis"/>
    <property type="evidence" value="ECO:0007669"/>
    <property type="project" value="UniProtKB-ARBA"/>
</dbReference>
<evidence type="ECO:0000313" key="12">
    <source>
        <dbReference type="Proteomes" id="UP001152759"/>
    </source>
</evidence>
<dbReference type="GO" id="GO:0008406">
    <property type="term" value="P:gonad development"/>
    <property type="evidence" value="ECO:0007669"/>
    <property type="project" value="UniProtKB-ARBA"/>
</dbReference>
<evidence type="ECO:0000256" key="1">
    <source>
        <dbReference type="ARBA" id="ARBA00004123"/>
    </source>
</evidence>
<feature type="domain" description="BTB" evidence="10">
    <location>
        <begin position="33"/>
        <end position="98"/>
    </location>
</feature>
<dbReference type="Proteomes" id="UP001152759">
    <property type="component" value="Chromosome 1"/>
</dbReference>
<feature type="region of interest" description="Disordered" evidence="9">
    <location>
        <begin position="115"/>
        <end position="335"/>
    </location>
</feature>
<dbReference type="GO" id="GO:0007464">
    <property type="term" value="P:R3/R4 cell fate commitment"/>
    <property type="evidence" value="ECO:0007669"/>
    <property type="project" value="UniProtKB-ARBA"/>
</dbReference>
<feature type="compositionally biased region" description="Acidic residues" evidence="9">
    <location>
        <begin position="294"/>
        <end position="314"/>
    </location>
</feature>
<dbReference type="SMART" id="SM00225">
    <property type="entry name" value="BTB"/>
    <property type="match status" value="1"/>
</dbReference>
<protein>
    <recommendedName>
        <fullName evidence="10">BTB domain-containing protein</fullName>
    </recommendedName>
</protein>
<evidence type="ECO:0000256" key="3">
    <source>
        <dbReference type="ARBA" id="ARBA00022782"/>
    </source>
</evidence>
<keyword evidence="12" id="KW-1185">Reference proteome</keyword>
<evidence type="ECO:0000259" key="10">
    <source>
        <dbReference type="PROSITE" id="PS50097"/>
    </source>
</evidence>
<feature type="compositionally biased region" description="Polar residues" evidence="9">
    <location>
        <begin position="321"/>
        <end position="331"/>
    </location>
</feature>
<feature type="compositionally biased region" description="Polar residues" evidence="9">
    <location>
        <begin position="208"/>
        <end position="256"/>
    </location>
</feature>
<reference evidence="11" key="1">
    <citation type="submission" date="2021-12" db="EMBL/GenBank/DDBJ databases">
        <authorList>
            <person name="King R."/>
        </authorList>
    </citation>
    <scope>NUCLEOTIDE SEQUENCE</scope>
</reference>
<dbReference type="GO" id="GO:0045476">
    <property type="term" value="P:nurse cell apoptotic process"/>
    <property type="evidence" value="ECO:0007669"/>
    <property type="project" value="UniProtKB-ARBA"/>
</dbReference>
<evidence type="ECO:0000256" key="2">
    <source>
        <dbReference type="ARBA" id="ARBA00022473"/>
    </source>
</evidence>
<comment type="subcellular location">
    <subcellularLocation>
        <location evidence="1">Nucleus</location>
    </subcellularLocation>
</comment>